<dbReference type="AlphaFoldDB" id="A0A0B0IHJ6"/>
<sequence length="59" mass="6894">MENSIIREFSMSFDYVSESVMIVNDTFRIVVFKFMPNLCQNAEIVANSFALYYHGYVLV</sequence>
<proteinExistence type="predicted"/>
<accession>A0A0B0IHJ6</accession>
<evidence type="ECO:0000313" key="2">
    <source>
        <dbReference type="Proteomes" id="UP000030832"/>
    </source>
</evidence>
<dbReference type="STRING" id="333138.LQ50_10015"/>
<organism evidence="1 2">
    <name type="scientific">Halalkalibacter okhensis</name>
    <dbReference type="NCBI Taxonomy" id="333138"/>
    <lineage>
        <taxon>Bacteria</taxon>
        <taxon>Bacillati</taxon>
        <taxon>Bacillota</taxon>
        <taxon>Bacilli</taxon>
        <taxon>Bacillales</taxon>
        <taxon>Bacillaceae</taxon>
        <taxon>Halalkalibacter</taxon>
    </lineage>
</organism>
<keyword evidence="2" id="KW-1185">Reference proteome</keyword>
<reference evidence="1 2" key="1">
    <citation type="submission" date="2014-09" db="EMBL/GenBank/DDBJ databases">
        <title>Genome sequencing and annotation of Bacillus Okhensis strain Kh10-101T.</title>
        <authorList>
            <person name="Prakash J.S."/>
        </authorList>
    </citation>
    <scope>NUCLEOTIDE SEQUENCE [LARGE SCALE GENOMIC DNA]</scope>
    <source>
        <strain evidence="2">Kh10-101T</strain>
    </source>
</reference>
<gene>
    <name evidence="1" type="ORF">LQ50_10015</name>
</gene>
<comment type="caution">
    <text evidence="1">The sequence shown here is derived from an EMBL/GenBank/DDBJ whole genome shotgun (WGS) entry which is preliminary data.</text>
</comment>
<name>A0A0B0IHJ6_9BACI</name>
<evidence type="ECO:0000313" key="1">
    <source>
        <dbReference type="EMBL" id="KHF40322.1"/>
    </source>
</evidence>
<dbReference type="Proteomes" id="UP000030832">
    <property type="component" value="Unassembled WGS sequence"/>
</dbReference>
<protein>
    <submittedName>
        <fullName evidence="1">Uncharacterized protein</fullName>
    </submittedName>
</protein>
<dbReference type="EMBL" id="JRJU01000010">
    <property type="protein sequence ID" value="KHF40322.1"/>
    <property type="molecule type" value="Genomic_DNA"/>
</dbReference>